<evidence type="ECO:0000313" key="7">
    <source>
        <dbReference type="EMBL" id="OOF98040.1"/>
    </source>
</evidence>
<gene>
    <name evidence="7" type="ORF">ASPCADRAFT_394876</name>
</gene>
<dbReference type="OMA" id="CFASEAT"/>
<keyword evidence="4 5" id="KW-0472">Membrane</keyword>
<dbReference type="OrthoDB" id="2533084at2759"/>
<reference evidence="8" key="1">
    <citation type="journal article" date="2017" name="Genome Biol.">
        <title>Comparative genomics reveals high biological diversity and specific adaptations in the industrially and medically important fungal genus Aspergillus.</title>
        <authorList>
            <person name="de Vries R.P."/>
            <person name="Riley R."/>
            <person name="Wiebenga A."/>
            <person name="Aguilar-Osorio G."/>
            <person name="Amillis S."/>
            <person name="Uchima C.A."/>
            <person name="Anderluh G."/>
            <person name="Asadollahi M."/>
            <person name="Askin M."/>
            <person name="Barry K."/>
            <person name="Battaglia E."/>
            <person name="Bayram O."/>
            <person name="Benocci T."/>
            <person name="Braus-Stromeyer S.A."/>
            <person name="Caldana C."/>
            <person name="Canovas D."/>
            <person name="Cerqueira G.C."/>
            <person name="Chen F."/>
            <person name="Chen W."/>
            <person name="Choi C."/>
            <person name="Clum A."/>
            <person name="Dos Santos R.A."/>
            <person name="Damasio A.R."/>
            <person name="Diallinas G."/>
            <person name="Emri T."/>
            <person name="Fekete E."/>
            <person name="Flipphi M."/>
            <person name="Freyberg S."/>
            <person name="Gallo A."/>
            <person name="Gournas C."/>
            <person name="Habgood R."/>
            <person name="Hainaut M."/>
            <person name="Harispe M.L."/>
            <person name="Henrissat B."/>
            <person name="Hilden K.S."/>
            <person name="Hope R."/>
            <person name="Hossain A."/>
            <person name="Karabika E."/>
            <person name="Karaffa L."/>
            <person name="Karanyi Z."/>
            <person name="Krasevec N."/>
            <person name="Kuo A."/>
            <person name="Kusch H."/>
            <person name="LaButti K."/>
            <person name="Lagendijk E.L."/>
            <person name="Lapidus A."/>
            <person name="Levasseur A."/>
            <person name="Lindquist E."/>
            <person name="Lipzen A."/>
            <person name="Logrieco A.F."/>
            <person name="MacCabe A."/>
            <person name="Maekelae M.R."/>
            <person name="Malavazi I."/>
            <person name="Melin P."/>
            <person name="Meyer V."/>
            <person name="Mielnichuk N."/>
            <person name="Miskei M."/>
            <person name="Molnar A.P."/>
            <person name="Mule G."/>
            <person name="Ngan C.Y."/>
            <person name="Orejas M."/>
            <person name="Orosz E."/>
            <person name="Ouedraogo J.P."/>
            <person name="Overkamp K.M."/>
            <person name="Park H.-S."/>
            <person name="Perrone G."/>
            <person name="Piumi F."/>
            <person name="Punt P.J."/>
            <person name="Ram A.F."/>
            <person name="Ramon A."/>
            <person name="Rauscher S."/>
            <person name="Record E."/>
            <person name="Riano-Pachon D.M."/>
            <person name="Robert V."/>
            <person name="Roehrig J."/>
            <person name="Ruller R."/>
            <person name="Salamov A."/>
            <person name="Salih N.S."/>
            <person name="Samson R.A."/>
            <person name="Sandor E."/>
            <person name="Sanguinetti M."/>
            <person name="Schuetze T."/>
            <person name="Sepcic K."/>
            <person name="Shelest E."/>
            <person name="Sherlock G."/>
            <person name="Sophianopoulou V."/>
            <person name="Squina F.M."/>
            <person name="Sun H."/>
            <person name="Susca A."/>
            <person name="Todd R.B."/>
            <person name="Tsang A."/>
            <person name="Unkles S.E."/>
            <person name="van de Wiele N."/>
            <person name="van Rossen-Uffink D."/>
            <person name="Oliveira J.V."/>
            <person name="Vesth T.C."/>
            <person name="Visser J."/>
            <person name="Yu J.-H."/>
            <person name="Zhou M."/>
            <person name="Andersen M.R."/>
            <person name="Archer D.B."/>
            <person name="Baker S.E."/>
            <person name="Benoit I."/>
            <person name="Brakhage A.A."/>
            <person name="Braus G.H."/>
            <person name="Fischer R."/>
            <person name="Frisvad J.C."/>
            <person name="Goldman G.H."/>
            <person name="Houbraken J."/>
            <person name="Oakley B."/>
            <person name="Pocsi I."/>
            <person name="Scazzocchio C."/>
            <person name="Seiboth B."/>
            <person name="vanKuyk P.A."/>
            <person name="Wortman J."/>
            <person name="Dyer P.S."/>
            <person name="Grigoriev I.V."/>
        </authorList>
    </citation>
    <scope>NUCLEOTIDE SEQUENCE [LARGE SCALE GENOMIC DNA]</scope>
    <source>
        <strain evidence="8">ITEM 5010</strain>
    </source>
</reference>
<evidence type="ECO:0000256" key="1">
    <source>
        <dbReference type="ARBA" id="ARBA00004141"/>
    </source>
</evidence>
<dbReference type="PROSITE" id="PS50850">
    <property type="entry name" value="MFS"/>
    <property type="match status" value="1"/>
</dbReference>
<dbReference type="EMBL" id="KV907496">
    <property type="protein sequence ID" value="OOF98040.1"/>
    <property type="molecule type" value="Genomic_DNA"/>
</dbReference>
<feature type="transmembrane region" description="Helical" evidence="5">
    <location>
        <begin position="109"/>
        <end position="128"/>
    </location>
</feature>
<feature type="transmembrane region" description="Helical" evidence="5">
    <location>
        <begin position="368"/>
        <end position="387"/>
    </location>
</feature>
<accession>A0A1R3RUA8</accession>
<evidence type="ECO:0000256" key="2">
    <source>
        <dbReference type="ARBA" id="ARBA00022692"/>
    </source>
</evidence>
<dbReference type="SUPFAM" id="SSF103473">
    <property type="entry name" value="MFS general substrate transporter"/>
    <property type="match status" value="1"/>
</dbReference>
<comment type="subcellular location">
    <subcellularLocation>
        <location evidence="1">Membrane</location>
        <topology evidence="1">Multi-pass membrane protein</topology>
    </subcellularLocation>
</comment>
<feature type="transmembrane region" description="Helical" evidence="5">
    <location>
        <begin position="399"/>
        <end position="424"/>
    </location>
</feature>
<dbReference type="Proteomes" id="UP000188318">
    <property type="component" value="Unassembled WGS sequence"/>
</dbReference>
<keyword evidence="2 5" id="KW-0812">Transmembrane</keyword>
<proteinExistence type="predicted"/>
<dbReference type="Gene3D" id="1.20.1250.20">
    <property type="entry name" value="MFS general substrate transporter like domains"/>
    <property type="match status" value="2"/>
</dbReference>
<keyword evidence="8" id="KW-1185">Reference proteome</keyword>
<dbReference type="GO" id="GO:0022857">
    <property type="term" value="F:transmembrane transporter activity"/>
    <property type="evidence" value="ECO:0007669"/>
    <property type="project" value="InterPro"/>
</dbReference>
<keyword evidence="3 5" id="KW-1133">Transmembrane helix</keyword>
<dbReference type="PANTHER" id="PTHR23502">
    <property type="entry name" value="MAJOR FACILITATOR SUPERFAMILY"/>
    <property type="match status" value="1"/>
</dbReference>
<evidence type="ECO:0000256" key="4">
    <source>
        <dbReference type="ARBA" id="ARBA00023136"/>
    </source>
</evidence>
<dbReference type="STRING" id="602072.A0A1R3RUA8"/>
<feature type="transmembrane region" description="Helical" evidence="5">
    <location>
        <begin position="81"/>
        <end position="102"/>
    </location>
</feature>
<evidence type="ECO:0000256" key="5">
    <source>
        <dbReference type="SAM" id="Phobius"/>
    </source>
</evidence>
<dbReference type="PANTHER" id="PTHR23502:SF22">
    <property type="entry name" value="MAJOR FACILITATOR SUPERFAMILY (MFS) PROFILE DOMAIN-CONTAINING PROTEIN"/>
    <property type="match status" value="1"/>
</dbReference>
<organism evidence="7 8">
    <name type="scientific">Aspergillus carbonarius (strain ITEM 5010)</name>
    <dbReference type="NCBI Taxonomy" id="602072"/>
    <lineage>
        <taxon>Eukaryota</taxon>
        <taxon>Fungi</taxon>
        <taxon>Dikarya</taxon>
        <taxon>Ascomycota</taxon>
        <taxon>Pezizomycotina</taxon>
        <taxon>Eurotiomycetes</taxon>
        <taxon>Eurotiomycetidae</taxon>
        <taxon>Eurotiales</taxon>
        <taxon>Aspergillaceae</taxon>
        <taxon>Aspergillus</taxon>
        <taxon>Aspergillus subgen. Circumdati</taxon>
    </lineage>
</organism>
<feature type="transmembrane region" description="Helical" evidence="5">
    <location>
        <begin position="305"/>
        <end position="326"/>
    </location>
</feature>
<feature type="transmembrane region" description="Helical" evidence="5">
    <location>
        <begin position="332"/>
        <end position="356"/>
    </location>
</feature>
<dbReference type="InterPro" id="IPR011701">
    <property type="entry name" value="MFS"/>
</dbReference>
<dbReference type="InterPro" id="IPR036259">
    <property type="entry name" value="MFS_trans_sf"/>
</dbReference>
<protein>
    <recommendedName>
        <fullName evidence="6">Major facilitator superfamily (MFS) profile domain-containing protein</fullName>
    </recommendedName>
</protein>
<evidence type="ECO:0000259" key="6">
    <source>
        <dbReference type="PROSITE" id="PS50850"/>
    </source>
</evidence>
<dbReference type="Pfam" id="PF07690">
    <property type="entry name" value="MFS_1"/>
    <property type="match status" value="1"/>
</dbReference>
<feature type="transmembrane region" description="Helical" evidence="5">
    <location>
        <begin position="173"/>
        <end position="194"/>
    </location>
</feature>
<name>A0A1R3RUA8_ASPC5</name>
<sequence length="434" mass="48288">MLEKSQPQEAVNDLKTTLDGLVLDPQPSDNPNDPLNWKPSKKALTLSIWALACFASEATITTNTQGSYLQVPLYHKTATQVSLSVSFALIGLMVGAIFTVPLSRRYSSCFCLFWSTIGLLLTSVWSALMTGSSDYNSFLISRLFAGLCASVPLILGSEVVLQTFFRHQRGKCLHFLHIPYLLGIAMGPAIGAYIDGRTAWTISFWYTVPLNGVLAILVLVFLEDTHFTGEEQTQASMLQRKWNTYVRGRAIPPSSRAITLTQTIGVLLAEVYGHFISDRLPLYLLRRKFNTNEIRPTDWCPEVRLHCLWFPVILLPIGLGLFGASLEYHFHWAVLALGYLLISVGAISILPISMTYLCECFPDHVSEVAAALGIWRLILGLLTTVFITPWNNSFGPGWVFGSSGLFTLPAFVGVIVLMVFGSQIRRMGFRRLRK</sequence>
<evidence type="ECO:0000313" key="8">
    <source>
        <dbReference type="Proteomes" id="UP000188318"/>
    </source>
</evidence>
<dbReference type="GO" id="GO:0005886">
    <property type="term" value="C:plasma membrane"/>
    <property type="evidence" value="ECO:0007669"/>
    <property type="project" value="TreeGrafter"/>
</dbReference>
<feature type="transmembrane region" description="Helical" evidence="5">
    <location>
        <begin position="200"/>
        <end position="222"/>
    </location>
</feature>
<dbReference type="AlphaFoldDB" id="A0A1R3RUA8"/>
<dbReference type="VEuPathDB" id="FungiDB:ASPCADRAFT_394876"/>
<evidence type="ECO:0000256" key="3">
    <source>
        <dbReference type="ARBA" id="ARBA00022989"/>
    </source>
</evidence>
<feature type="transmembrane region" description="Helical" evidence="5">
    <location>
        <begin position="140"/>
        <end position="161"/>
    </location>
</feature>
<feature type="domain" description="Major facilitator superfamily (MFS) profile" evidence="6">
    <location>
        <begin position="42"/>
        <end position="434"/>
    </location>
</feature>
<dbReference type="InterPro" id="IPR020846">
    <property type="entry name" value="MFS_dom"/>
</dbReference>